<sequence>MKYRAYAVYLAGVFLFGLVYALIKSAVPELVLYLIAIVYCMLLRILADRLDGRNISSPPRKSAKR</sequence>
<evidence type="ECO:0000256" key="1">
    <source>
        <dbReference type="SAM" id="Phobius"/>
    </source>
</evidence>
<feature type="transmembrane region" description="Helical" evidence="1">
    <location>
        <begin position="6"/>
        <end position="23"/>
    </location>
</feature>
<name>A0A6J4MJS9_9BACT</name>
<keyword evidence="1" id="KW-1133">Transmembrane helix</keyword>
<protein>
    <submittedName>
        <fullName evidence="2">Uncharacterized protein</fullName>
    </submittedName>
</protein>
<feature type="transmembrane region" description="Helical" evidence="1">
    <location>
        <begin position="30"/>
        <end position="47"/>
    </location>
</feature>
<evidence type="ECO:0000313" key="2">
    <source>
        <dbReference type="EMBL" id="CAA9361660.1"/>
    </source>
</evidence>
<dbReference type="EMBL" id="CADCTW010000205">
    <property type="protein sequence ID" value="CAA9361660.1"/>
    <property type="molecule type" value="Genomic_DNA"/>
</dbReference>
<dbReference type="AlphaFoldDB" id="A0A6J4MJS9"/>
<proteinExistence type="predicted"/>
<accession>A0A6J4MJS9</accession>
<reference evidence="2" key="1">
    <citation type="submission" date="2020-02" db="EMBL/GenBank/DDBJ databases">
        <authorList>
            <person name="Meier V. D."/>
        </authorList>
    </citation>
    <scope>NUCLEOTIDE SEQUENCE</scope>
    <source>
        <strain evidence="2">AVDCRST_MAG68</strain>
    </source>
</reference>
<keyword evidence="1" id="KW-0812">Transmembrane</keyword>
<gene>
    <name evidence="2" type="ORF">AVDCRST_MAG68-4496</name>
</gene>
<keyword evidence="1" id="KW-0472">Membrane</keyword>
<organism evidence="2">
    <name type="scientific">uncultured Gemmatimonadota bacterium</name>
    <dbReference type="NCBI Taxonomy" id="203437"/>
    <lineage>
        <taxon>Bacteria</taxon>
        <taxon>Pseudomonadati</taxon>
        <taxon>Gemmatimonadota</taxon>
        <taxon>environmental samples</taxon>
    </lineage>
</organism>